<keyword evidence="8" id="KW-1185">Reference proteome</keyword>
<name>A0ABY2REW2_9NOCA</name>
<evidence type="ECO:0000259" key="6">
    <source>
        <dbReference type="Pfam" id="PF02656"/>
    </source>
</evidence>
<proteinExistence type="predicted"/>
<dbReference type="Proteomes" id="UP000305109">
    <property type="component" value="Unassembled WGS sequence"/>
</dbReference>
<comment type="caution">
    <text evidence="7">The sequence shown here is derived from an EMBL/GenBank/DDBJ whole genome shotgun (WGS) entry which is preliminary data.</text>
</comment>
<feature type="transmembrane region" description="Helical" evidence="5">
    <location>
        <begin position="81"/>
        <end position="102"/>
    </location>
</feature>
<evidence type="ECO:0000313" key="8">
    <source>
        <dbReference type="Proteomes" id="UP000305109"/>
    </source>
</evidence>
<sequence>MSAQAPRDVGLQAERTALAWRRTALSATAVTAVVVVHGAAGREWGLTALPYVVSACAAFVVVVVSLVKARRRRDDVSVSPRAVAVVSAAVLCCALWVGVVVACVSR</sequence>
<keyword evidence="3 5" id="KW-1133">Transmembrane helix</keyword>
<dbReference type="InterPro" id="IPR003807">
    <property type="entry name" value="DUF202"/>
</dbReference>
<evidence type="ECO:0000256" key="1">
    <source>
        <dbReference type="ARBA" id="ARBA00004127"/>
    </source>
</evidence>
<accession>A0ABY2REW2</accession>
<gene>
    <name evidence="7" type="ORF">FCG67_21475</name>
</gene>
<evidence type="ECO:0000313" key="7">
    <source>
        <dbReference type="EMBL" id="TJZ74936.1"/>
    </source>
</evidence>
<feature type="transmembrane region" description="Helical" evidence="5">
    <location>
        <begin position="24"/>
        <end position="42"/>
    </location>
</feature>
<dbReference type="RefSeq" id="WP_136911667.1">
    <property type="nucleotide sequence ID" value="NZ_SUMD01000012.1"/>
</dbReference>
<keyword evidence="4 5" id="KW-0472">Membrane</keyword>
<evidence type="ECO:0000256" key="2">
    <source>
        <dbReference type="ARBA" id="ARBA00022692"/>
    </source>
</evidence>
<evidence type="ECO:0000256" key="3">
    <source>
        <dbReference type="ARBA" id="ARBA00022989"/>
    </source>
</evidence>
<dbReference type="Pfam" id="PF02656">
    <property type="entry name" value="DUF202"/>
    <property type="match status" value="1"/>
</dbReference>
<feature type="domain" description="DUF202" evidence="6">
    <location>
        <begin position="8"/>
        <end position="72"/>
    </location>
</feature>
<reference evidence="7 8" key="1">
    <citation type="submission" date="2019-04" db="EMBL/GenBank/DDBJ databases">
        <title>Rhodococcus oryzae sp. nov., a novel actinomycete isolated from rhizosphere soil of rice (Oryza sativa L.).</title>
        <authorList>
            <person name="Li C."/>
        </authorList>
    </citation>
    <scope>NUCLEOTIDE SEQUENCE [LARGE SCALE GENOMIC DNA]</scope>
    <source>
        <strain evidence="7 8">NEAU-CX67</strain>
    </source>
</reference>
<dbReference type="EMBL" id="SUMD01000012">
    <property type="protein sequence ID" value="TJZ74936.1"/>
    <property type="molecule type" value="Genomic_DNA"/>
</dbReference>
<evidence type="ECO:0000256" key="5">
    <source>
        <dbReference type="SAM" id="Phobius"/>
    </source>
</evidence>
<feature type="transmembrane region" description="Helical" evidence="5">
    <location>
        <begin position="48"/>
        <end position="69"/>
    </location>
</feature>
<keyword evidence="2 5" id="KW-0812">Transmembrane</keyword>
<comment type="subcellular location">
    <subcellularLocation>
        <location evidence="1">Endomembrane system</location>
        <topology evidence="1">Multi-pass membrane protein</topology>
    </subcellularLocation>
</comment>
<evidence type="ECO:0000256" key="4">
    <source>
        <dbReference type="ARBA" id="ARBA00023136"/>
    </source>
</evidence>
<organism evidence="7 8">
    <name type="scientific">Rhodococcus oryzae</name>
    <dbReference type="NCBI Taxonomy" id="2571143"/>
    <lineage>
        <taxon>Bacteria</taxon>
        <taxon>Bacillati</taxon>
        <taxon>Actinomycetota</taxon>
        <taxon>Actinomycetes</taxon>
        <taxon>Mycobacteriales</taxon>
        <taxon>Nocardiaceae</taxon>
        <taxon>Rhodococcus</taxon>
    </lineage>
</organism>
<protein>
    <submittedName>
        <fullName evidence="7">DUF202 domain-containing protein</fullName>
    </submittedName>
</protein>